<dbReference type="Gene3D" id="3.40.50.2000">
    <property type="entry name" value="Glycogen Phosphorylase B"/>
    <property type="match status" value="2"/>
</dbReference>
<dbReference type="InterPro" id="IPR017521">
    <property type="entry name" value="Sugar_tfrase_PEP-CTERM_Stp1"/>
</dbReference>
<gene>
    <name evidence="1" type="ORF">EDC57_0646</name>
</gene>
<dbReference type="GO" id="GO:0016757">
    <property type="term" value="F:glycosyltransferase activity"/>
    <property type="evidence" value="ECO:0007669"/>
    <property type="project" value="TreeGrafter"/>
</dbReference>
<dbReference type="AlphaFoldDB" id="A0A3N1YAT7"/>
<dbReference type="SUPFAM" id="SSF53756">
    <property type="entry name" value="UDP-Glycosyltransferase/glycogen phosphorylase"/>
    <property type="match status" value="1"/>
</dbReference>
<evidence type="ECO:0000313" key="1">
    <source>
        <dbReference type="EMBL" id="ROR34742.1"/>
    </source>
</evidence>
<dbReference type="EMBL" id="RJVI01000001">
    <property type="protein sequence ID" value="ROR34742.1"/>
    <property type="molecule type" value="Genomic_DNA"/>
</dbReference>
<sequence>MSAGPDILLVTHRIPYPPDKGDKIRSWRILRHLAGRARVHLATFVDDPADRVHVPHLAGLCASLRVAEAGGWRGRRRAALGLLRGEALTLAWYRDPALAAWVRETVARHRIEAALAFSSGVAPYALVPGLRRRVLDLVDVDSDKWRQYAEGRGGAARWVYGREARRLAAAERAFVAAFDATLVVSEAEAALLGRIAPGAEGRIRVMRNGVDCGWFDPAGAGPSPYREGERAVVFTGAMDYWANVDAVLWLAREVWPAVRRRHPGARLYVVGARPAPVVAALDGRDGIVVTGRVEDVRPYLAHAAAAVAPLRIARGVQNKVLEAMAMGRAVVATPAAVRGIAGLRGDEVTVAQDAGAFAEAVARLVAGDDGGQGRRARAFVRARYGWDEALAVLDEALGLDGAPAASREATA</sequence>
<dbReference type="PANTHER" id="PTHR12526">
    <property type="entry name" value="GLYCOSYLTRANSFERASE"/>
    <property type="match status" value="1"/>
</dbReference>
<reference evidence="1 2" key="1">
    <citation type="submission" date="2018-11" db="EMBL/GenBank/DDBJ databases">
        <title>Genomic Encyclopedia of Type Strains, Phase IV (KMG-IV): sequencing the most valuable type-strain genomes for metagenomic binning, comparative biology and taxonomic classification.</title>
        <authorList>
            <person name="Goeker M."/>
        </authorList>
    </citation>
    <scope>NUCLEOTIDE SEQUENCE [LARGE SCALE GENOMIC DNA]</scope>
    <source>
        <strain evidence="1 2">DSM 100275</strain>
    </source>
</reference>
<dbReference type="PANTHER" id="PTHR12526:SF600">
    <property type="entry name" value="GLYCOSYL TRANSFERASE GROUP 1"/>
    <property type="match status" value="1"/>
</dbReference>
<organism evidence="1 2">
    <name type="scientific">Inmirania thermothiophila</name>
    <dbReference type="NCBI Taxonomy" id="1750597"/>
    <lineage>
        <taxon>Bacteria</taxon>
        <taxon>Pseudomonadati</taxon>
        <taxon>Pseudomonadota</taxon>
        <taxon>Gammaproteobacteria</taxon>
        <taxon>Chromatiales</taxon>
        <taxon>Ectothiorhodospiraceae</taxon>
        <taxon>Inmirania</taxon>
    </lineage>
</organism>
<proteinExistence type="predicted"/>
<dbReference type="Proteomes" id="UP000276634">
    <property type="component" value="Unassembled WGS sequence"/>
</dbReference>
<dbReference type="RefSeq" id="WP_123400166.1">
    <property type="nucleotide sequence ID" value="NZ_RJVI01000001.1"/>
</dbReference>
<dbReference type="NCBIfam" id="TIGR03087">
    <property type="entry name" value="stp1"/>
    <property type="match status" value="1"/>
</dbReference>
<keyword evidence="2" id="KW-1185">Reference proteome</keyword>
<dbReference type="CDD" id="cd03801">
    <property type="entry name" value="GT4_PimA-like"/>
    <property type="match status" value="1"/>
</dbReference>
<dbReference type="Pfam" id="PF13692">
    <property type="entry name" value="Glyco_trans_1_4"/>
    <property type="match status" value="1"/>
</dbReference>
<evidence type="ECO:0000313" key="2">
    <source>
        <dbReference type="Proteomes" id="UP000276634"/>
    </source>
</evidence>
<protein>
    <submittedName>
        <fullName evidence="1">Sugar transferase (PEP-CTERM/EpsH1 system associated)</fullName>
    </submittedName>
</protein>
<name>A0A3N1YAT7_9GAMM</name>
<dbReference type="OrthoDB" id="9807209at2"/>
<keyword evidence="1" id="KW-0808">Transferase</keyword>
<accession>A0A3N1YAT7</accession>
<comment type="caution">
    <text evidence="1">The sequence shown here is derived from an EMBL/GenBank/DDBJ whole genome shotgun (WGS) entry which is preliminary data.</text>
</comment>